<evidence type="ECO:0000313" key="12">
    <source>
        <dbReference type="EMBL" id="RPJ67857.1"/>
    </source>
</evidence>
<comment type="subcellular location">
    <subcellularLocation>
        <location evidence="1">Cell membrane</location>
        <topology evidence="1">Multi-pass membrane protein</topology>
    </subcellularLocation>
</comment>
<sequence>MRDNHAYRVASAPQEVSFDLGDLFAFLWNTKWAIILTTTLLTCLGYMYVQNMPRLYSASAVVQLTAPASSLKLSGFSGLTGSNDSNLDAHIEMLKSRKFLKALVTELNLHFEQEFLAPSDQGNAFPSVDHAVNVLREDLRVSVVANTDMLTLTYVARSPELAASIVNTMGPLFFNYLSSKEQANAESASSWLTDQISVIRQGLDASEAALQQFMVGNNIIDVKSEMDLLQSEIVALMHQKLAADKTLSELLANKTQLDLTNGNLNSQLQVPFIANNDFIRTLRTNIQHKLTEFEEVKKRYKEKHVRYKAAAASVDEWQRKLVETVEEIGLALTEKIEATRLRQQNLSEQIGQARAQHSELGQLEIQLTRLRRDVETNQQLYSVFLARLQDAEVFQDATEQPQYAVVDEAQIPTIPVSPRVALTMAVIVILSTLFSIGLFLVLHLVSDKRSRYKRVVGRFRLSIIAEVPKQPFRFFMGKQSHAQGRYEEAIRTLRTAIIVMERGEPNRVVGITGVEHYRQNTELTLKLAESYSQVEKTLLVDANLRTAGVSASLSLDQDHLGITDIVNDKVKFSASSHRIEQSQLTVLPAGKQTQDPIATLSKPRFGSFIQKLSVFYDRLIVSVPPVQGFSDAAMLSRHADALVLLCDVTKTEPVQLSEALEKLTEAGSPVLGVVLLNVKHLRRQRF</sequence>
<evidence type="ECO:0000256" key="7">
    <source>
        <dbReference type="ARBA" id="ARBA00023136"/>
    </source>
</evidence>
<feature type="transmembrane region" description="Helical" evidence="9">
    <location>
        <begin position="32"/>
        <end position="49"/>
    </location>
</feature>
<keyword evidence="7 9" id="KW-0472">Membrane</keyword>
<accession>A0A3N5Y229</accession>
<dbReference type="Pfam" id="PF13807">
    <property type="entry name" value="GNVR"/>
    <property type="match status" value="1"/>
</dbReference>
<feature type="domain" description="Polysaccharide chain length determinant N-terminal" evidence="10">
    <location>
        <begin position="17"/>
        <end position="107"/>
    </location>
</feature>
<dbReference type="InterPro" id="IPR027417">
    <property type="entry name" value="P-loop_NTPase"/>
</dbReference>
<dbReference type="PANTHER" id="PTHR32309:SF13">
    <property type="entry name" value="FERRIC ENTEROBACTIN TRANSPORT PROTEIN FEPE"/>
    <property type="match status" value="1"/>
</dbReference>
<gene>
    <name evidence="12" type="ORF">DRW07_00110</name>
</gene>
<keyword evidence="13" id="KW-1185">Reference proteome</keyword>
<evidence type="ECO:0008006" key="14">
    <source>
        <dbReference type="Google" id="ProtNLM"/>
    </source>
</evidence>
<dbReference type="InterPro" id="IPR005702">
    <property type="entry name" value="Wzc-like_C"/>
</dbReference>
<protein>
    <recommendedName>
        <fullName evidence="14">Polysaccharide chain length determinant N-terminal domain-containing protein</fullName>
    </recommendedName>
</protein>
<evidence type="ECO:0000256" key="6">
    <source>
        <dbReference type="ARBA" id="ARBA00022989"/>
    </source>
</evidence>
<dbReference type="CDD" id="cd05387">
    <property type="entry name" value="BY-kinase"/>
    <property type="match status" value="1"/>
</dbReference>
<evidence type="ECO:0000256" key="8">
    <source>
        <dbReference type="SAM" id="Coils"/>
    </source>
</evidence>
<evidence type="ECO:0000256" key="4">
    <source>
        <dbReference type="ARBA" id="ARBA00022741"/>
    </source>
</evidence>
<keyword evidence="6 9" id="KW-1133">Transmembrane helix</keyword>
<keyword evidence="3 9" id="KW-0812">Transmembrane</keyword>
<keyword evidence="4" id="KW-0547">Nucleotide-binding</keyword>
<name>A0A3N5Y229_9ALTE</name>
<feature type="transmembrane region" description="Helical" evidence="9">
    <location>
        <begin position="420"/>
        <end position="445"/>
    </location>
</feature>
<dbReference type="EMBL" id="RPOK01000001">
    <property type="protein sequence ID" value="RPJ67857.1"/>
    <property type="molecule type" value="Genomic_DNA"/>
</dbReference>
<evidence type="ECO:0000256" key="3">
    <source>
        <dbReference type="ARBA" id="ARBA00022692"/>
    </source>
</evidence>
<dbReference type="SUPFAM" id="SSF52540">
    <property type="entry name" value="P-loop containing nucleoside triphosphate hydrolases"/>
    <property type="match status" value="1"/>
</dbReference>
<evidence type="ECO:0000256" key="9">
    <source>
        <dbReference type="SAM" id="Phobius"/>
    </source>
</evidence>
<dbReference type="Gene3D" id="3.40.50.300">
    <property type="entry name" value="P-loop containing nucleotide triphosphate hydrolases"/>
    <property type="match status" value="1"/>
</dbReference>
<feature type="coiled-coil region" evidence="8">
    <location>
        <begin position="336"/>
        <end position="380"/>
    </location>
</feature>
<dbReference type="Pfam" id="PF02706">
    <property type="entry name" value="Wzz"/>
    <property type="match status" value="1"/>
</dbReference>
<keyword evidence="5" id="KW-0067">ATP-binding</keyword>
<evidence type="ECO:0000259" key="10">
    <source>
        <dbReference type="Pfam" id="PF02706"/>
    </source>
</evidence>
<keyword evidence="8" id="KW-0175">Coiled coil</keyword>
<evidence type="ECO:0000256" key="2">
    <source>
        <dbReference type="ARBA" id="ARBA00022475"/>
    </source>
</evidence>
<evidence type="ECO:0000256" key="5">
    <source>
        <dbReference type="ARBA" id="ARBA00022840"/>
    </source>
</evidence>
<dbReference type="InterPro" id="IPR003856">
    <property type="entry name" value="LPS_length_determ_N"/>
</dbReference>
<evidence type="ECO:0000259" key="11">
    <source>
        <dbReference type="Pfam" id="PF13807"/>
    </source>
</evidence>
<dbReference type="InterPro" id="IPR032807">
    <property type="entry name" value="GNVR"/>
</dbReference>
<evidence type="ECO:0000313" key="13">
    <source>
        <dbReference type="Proteomes" id="UP000275281"/>
    </source>
</evidence>
<dbReference type="InterPro" id="IPR050445">
    <property type="entry name" value="Bact_polysacc_biosynth/exp"/>
</dbReference>
<feature type="domain" description="Tyrosine-protein kinase G-rich" evidence="11">
    <location>
        <begin position="366"/>
        <end position="441"/>
    </location>
</feature>
<proteinExistence type="predicted"/>
<dbReference type="OrthoDB" id="9775724at2"/>
<keyword evidence="2" id="KW-1003">Cell membrane</keyword>
<dbReference type="Proteomes" id="UP000275281">
    <property type="component" value="Unassembled WGS sequence"/>
</dbReference>
<dbReference type="RefSeq" id="WP_124025860.1">
    <property type="nucleotide sequence ID" value="NZ_JBHRSN010000005.1"/>
</dbReference>
<evidence type="ECO:0000256" key="1">
    <source>
        <dbReference type="ARBA" id="ARBA00004651"/>
    </source>
</evidence>
<reference evidence="12 13" key="1">
    <citation type="submission" date="2018-11" db="EMBL/GenBank/DDBJ databases">
        <authorList>
            <person name="Ye M.-Q."/>
            <person name="Du Z.-J."/>
        </authorList>
    </citation>
    <scope>NUCLEOTIDE SEQUENCE [LARGE SCALE GENOMIC DNA]</scope>
    <source>
        <strain evidence="12 13">U0105</strain>
    </source>
</reference>
<dbReference type="GO" id="GO:0005886">
    <property type="term" value="C:plasma membrane"/>
    <property type="evidence" value="ECO:0007669"/>
    <property type="project" value="UniProtKB-SubCell"/>
</dbReference>
<organism evidence="12 13">
    <name type="scientific">Alteromonas sediminis</name>
    <dbReference type="NCBI Taxonomy" id="2259342"/>
    <lineage>
        <taxon>Bacteria</taxon>
        <taxon>Pseudomonadati</taxon>
        <taxon>Pseudomonadota</taxon>
        <taxon>Gammaproteobacteria</taxon>
        <taxon>Alteromonadales</taxon>
        <taxon>Alteromonadaceae</taxon>
        <taxon>Alteromonas/Salinimonas group</taxon>
        <taxon>Alteromonas</taxon>
    </lineage>
</organism>
<dbReference type="AlphaFoldDB" id="A0A3N5Y229"/>
<dbReference type="PANTHER" id="PTHR32309">
    <property type="entry name" value="TYROSINE-PROTEIN KINASE"/>
    <property type="match status" value="1"/>
</dbReference>
<dbReference type="GO" id="GO:0004713">
    <property type="term" value="F:protein tyrosine kinase activity"/>
    <property type="evidence" value="ECO:0007669"/>
    <property type="project" value="TreeGrafter"/>
</dbReference>
<comment type="caution">
    <text evidence="12">The sequence shown here is derived from an EMBL/GenBank/DDBJ whole genome shotgun (WGS) entry which is preliminary data.</text>
</comment>